<reference evidence="2" key="1">
    <citation type="submission" date="2021-12" db="EMBL/GenBank/DDBJ databases">
        <title>Convergent genome expansion in fungi linked to evolution of root-endophyte symbiosis.</title>
        <authorList>
            <consortium name="DOE Joint Genome Institute"/>
            <person name="Ke Y.-H."/>
            <person name="Bonito G."/>
            <person name="Liao H.-L."/>
            <person name="Looney B."/>
            <person name="Rojas-Flechas A."/>
            <person name="Nash J."/>
            <person name="Hameed K."/>
            <person name="Schadt C."/>
            <person name="Martin F."/>
            <person name="Crous P.W."/>
            <person name="Miettinen O."/>
            <person name="Magnuson J.K."/>
            <person name="Labbe J."/>
            <person name="Jacobson D."/>
            <person name="Doktycz M.J."/>
            <person name="Veneault-Fourrey C."/>
            <person name="Kuo A."/>
            <person name="Mondo S."/>
            <person name="Calhoun S."/>
            <person name="Riley R."/>
            <person name="Ohm R."/>
            <person name="LaButti K."/>
            <person name="Andreopoulos B."/>
            <person name="Pangilinan J."/>
            <person name="Nolan M."/>
            <person name="Tritt A."/>
            <person name="Clum A."/>
            <person name="Lipzen A."/>
            <person name="Daum C."/>
            <person name="Barry K."/>
            <person name="Grigoriev I.V."/>
            <person name="Vilgalys R."/>
        </authorList>
    </citation>
    <scope>NUCLEOTIDE SEQUENCE</scope>
    <source>
        <strain evidence="2">PMI_201</strain>
    </source>
</reference>
<evidence type="ECO:0000313" key="3">
    <source>
        <dbReference type="Proteomes" id="UP001201262"/>
    </source>
</evidence>
<organism evidence="2 3">
    <name type="scientific">Talaromyces proteolyticus</name>
    <dbReference type="NCBI Taxonomy" id="1131652"/>
    <lineage>
        <taxon>Eukaryota</taxon>
        <taxon>Fungi</taxon>
        <taxon>Dikarya</taxon>
        <taxon>Ascomycota</taxon>
        <taxon>Pezizomycotina</taxon>
        <taxon>Eurotiomycetes</taxon>
        <taxon>Eurotiomycetidae</taxon>
        <taxon>Eurotiales</taxon>
        <taxon>Trichocomaceae</taxon>
        <taxon>Talaromyces</taxon>
        <taxon>Talaromyces sect. Bacilispori</taxon>
    </lineage>
</organism>
<dbReference type="Proteomes" id="UP001201262">
    <property type="component" value="Unassembled WGS sequence"/>
</dbReference>
<feature type="compositionally biased region" description="Basic residues" evidence="1">
    <location>
        <begin position="126"/>
        <end position="137"/>
    </location>
</feature>
<dbReference type="GeneID" id="70240300"/>
<feature type="region of interest" description="Disordered" evidence="1">
    <location>
        <begin position="86"/>
        <end position="138"/>
    </location>
</feature>
<dbReference type="EMBL" id="JAJTJA010000010">
    <property type="protein sequence ID" value="KAH8692640.1"/>
    <property type="molecule type" value="Genomic_DNA"/>
</dbReference>
<name>A0AAD4PT45_9EURO</name>
<proteinExistence type="predicted"/>
<gene>
    <name evidence="2" type="ORF">BGW36DRAFT_23718</name>
</gene>
<protein>
    <submittedName>
        <fullName evidence="2">Uncharacterized protein</fullName>
    </submittedName>
</protein>
<evidence type="ECO:0000256" key="1">
    <source>
        <dbReference type="SAM" id="MobiDB-lite"/>
    </source>
</evidence>
<keyword evidence="3" id="KW-1185">Reference proteome</keyword>
<accession>A0AAD4PT45</accession>
<evidence type="ECO:0000313" key="2">
    <source>
        <dbReference type="EMBL" id="KAH8692640.1"/>
    </source>
</evidence>
<feature type="compositionally biased region" description="Polar residues" evidence="1">
    <location>
        <begin position="89"/>
        <end position="103"/>
    </location>
</feature>
<sequence length="1067" mass="120691">MSSVLGNASFRPRAQALKSSQIFYAAAWRQDAHCALPISRPQNSVRYIRHDSALQDDQSSGPRPNYRLGDHLHESRGWFRRLRRRAKQNPVSSDGVKSTQTAPSVAPEPVVSNAVNKQNENEASHPKHTSRSHKNTQGRKYLSMEIFQRNMLHLTLYRSFPQLNYEYPAFPTRPNADQISLLETNTTMRVVSLPGILQQYLAILGSRSSFRTILDPNSSEVGGAIGNVFDATALSCLSKKGYSPNDVMVWAWILTAEKSYRAALRLFIWESQHPSRPRAPLFVVKLLMYRASLDIRAFRLLLSYSLSRINQQAIGTITPMIPLDPRHIENTSSSELQGIPMDAKVTSSLVKLLLRKARQLWPAAQLHIAQSFAYYLVHQLPLRHTYTAEHDINTLRTQCFNECLSELAIPSRHSPFISTSIQQKAQFELLKAMATHEPVLPVSRQGYQSVVAVQLSHKKTPAERIYSAQKAPSWPPWKELKMGIDTYRGNEGMKSRTMQALSQMKAAGYSHSNWEAIASILAGWDTDGSPTIQTRSLAIFPKSLKYQSNHQEKDSILWSTRIRATRTLREAWACFLSYQNIYPVPSERVYHAIAKKIIYSDITRDHKQSTADAALPGDGLEVFPEPSSARDVIYVPTQPPPLEDLLKEMTSRGIRPKAEFISLLLRNCLDFSTGMRYINTYMNPKQKEALLTIRSENYKTIKTLKAMDTRLFDSFIVFLCSHMNFDDPNHRPHKTDAFPILMQAHPSTSTRSVLVAHKDWFTGGSKARNSRALSHAVQLLKTTKPRRVSAWLPLLKTLASARGLTSEHYLHRDRQWILAWYEILEVLKLMTELELEPGMEGLTILCQVFSHAVSAGVRDITTVEEGLFLAEKANQDNQLGYAVAVSFEDFVYEGLRYLKSYFDRLVYAKPILMSEAAESPAIDKGAFSIGEELPEMLQVPSPATLHALVRALGVAEDNDGVLNLLQWMSRASLDLKERSNQLGNGERMMRRTLTAVRVFLEGSRGENMVHRDVDPQNTGENSELQHTFSDGHVQEAYNIIEATKSWGSWPSDAEVREYCLWQARLGA</sequence>
<dbReference type="AlphaFoldDB" id="A0AAD4PT45"/>
<comment type="caution">
    <text evidence="2">The sequence shown here is derived from an EMBL/GenBank/DDBJ whole genome shotgun (WGS) entry which is preliminary data.</text>
</comment>
<dbReference type="RefSeq" id="XP_046068513.1">
    <property type="nucleotide sequence ID" value="XM_046210013.1"/>
</dbReference>